<name>A0A2R7YUL2_9ACTN</name>
<evidence type="ECO:0000313" key="7">
    <source>
        <dbReference type="Proteomes" id="UP000244867"/>
    </source>
</evidence>
<evidence type="ECO:0000259" key="5">
    <source>
        <dbReference type="PROSITE" id="PS50921"/>
    </source>
</evidence>
<dbReference type="SUPFAM" id="SSF55781">
    <property type="entry name" value="GAF domain-like"/>
    <property type="match status" value="1"/>
</dbReference>
<dbReference type="Gene3D" id="3.30.450.40">
    <property type="match status" value="1"/>
</dbReference>
<dbReference type="SMART" id="SM01012">
    <property type="entry name" value="ANTAR"/>
    <property type="match status" value="1"/>
</dbReference>
<keyword evidence="2" id="KW-0418">Kinase</keyword>
<dbReference type="SUPFAM" id="SSF52172">
    <property type="entry name" value="CheY-like"/>
    <property type="match status" value="1"/>
</dbReference>
<dbReference type="Gene3D" id="1.10.10.10">
    <property type="entry name" value="Winged helix-like DNA-binding domain superfamily/Winged helix DNA-binding domain"/>
    <property type="match status" value="1"/>
</dbReference>
<gene>
    <name evidence="6" type="ORF">C7S10_15810</name>
</gene>
<keyword evidence="4" id="KW-0804">Transcription</keyword>
<evidence type="ECO:0000256" key="1">
    <source>
        <dbReference type="ARBA" id="ARBA00022679"/>
    </source>
</evidence>
<dbReference type="GO" id="GO:0016301">
    <property type="term" value="F:kinase activity"/>
    <property type="evidence" value="ECO:0007669"/>
    <property type="project" value="UniProtKB-KW"/>
</dbReference>
<dbReference type="OrthoDB" id="7466251at2"/>
<keyword evidence="1" id="KW-0808">Transferase</keyword>
<dbReference type="InterPro" id="IPR005561">
    <property type="entry name" value="ANTAR"/>
</dbReference>
<dbReference type="RefSeq" id="WP_108345411.1">
    <property type="nucleotide sequence ID" value="NZ_PYXZ01000007.1"/>
</dbReference>
<dbReference type="InterPro" id="IPR029016">
    <property type="entry name" value="GAF-like_dom_sf"/>
</dbReference>
<dbReference type="PIRSF" id="PIRSF036625">
    <property type="entry name" value="GAF_ANTAR"/>
    <property type="match status" value="1"/>
</dbReference>
<keyword evidence="3" id="KW-0805">Transcription regulation</keyword>
<dbReference type="Pfam" id="PF13185">
    <property type="entry name" value="GAF_2"/>
    <property type="match status" value="1"/>
</dbReference>
<dbReference type="EMBL" id="PYXZ01000007">
    <property type="protein sequence ID" value="PUA80021.1"/>
    <property type="molecule type" value="Genomic_DNA"/>
</dbReference>
<dbReference type="GO" id="GO:0003723">
    <property type="term" value="F:RNA binding"/>
    <property type="evidence" value="ECO:0007669"/>
    <property type="project" value="InterPro"/>
</dbReference>
<organism evidence="6 7">
    <name type="scientific">Nocardioides currus</name>
    <dbReference type="NCBI Taxonomy" id="2133958"/>
    <lineage>
        <taxon>Bacteria</taxon>
        <taxon>Bacillati</taxon>
        <taxon>Actinomycetota</taxon>
        <taxon>Actinomycetes</taxon>
        <taxon>Propionibacteriales</taxon>
        <taxon>Nocardioidaceae</taxon>
        <taxon>Nocardioides</taxon>
    </lineage>
</organism>
<dbReference type="Proteomes" id="UP000244867">
    <property type="component" value="Unassembled WGS sequence"/>
</dbReference>
<proteinExistence type="predicted"/>
<dbReference type="InterPro" id="IPR003018">
    <property type="entry name" value="GAF"/>
</dbReference>
<accession>A0A2R7YUL2</accession>
<dbReference type="InterPro" id="IPR012074">
    <property type="entry name" value="GAF_ANTAR"/>
</dbReference>
<evidence type="ECO:0000313" key="6">
    <source>
        <dbReference type="EMBL" id="PUA80021.1"/>
    </source>
</evidence>
<evidence type="ECO:0000256" key="2">
    <source>
        <dbReference type="ARBA" id="ARBA00022777"/>
    </source>
</evidence>
<keyword evidence="7" id="KW-1185">Reference proteome</keyword>
<evidence type="ECO:0000256" key="4">
    <source>
        <dbReference type="ARBA" id="ARBA00023163"/>
    </source>
</evidence>
<evidence type="ECO:0000256" key="3">
    <source>
        <dbReference type="ARBA" id="ARBA00023015"/>
    </source>
</evidence>
<dbReference type="AlphaFoldDB" id="A0A2R7YUL2"/>
<feature type="domain" description="ANTAR" evidence="5">
    <location>
        <begin position="159"/>
        <end position="220"/>
    </location>
</feature>
<protein>
    <submittedName>
        <fullName evidence="6">Transcription antitermination regulator</fullName>
    </submittedName>
</protein>
<sequence length="229" mass="24986">MHEHDERTLEASRLLTDALTPGDLDQTLGRITQAAVDVLPDVRFASITVKHDDGRVETVAPTHETPVRLDAEQYALREGPCYDAATDSVHVIAPYLAEDTRFPRFAKAAVGVGIEAMAGLRLFESRNATGALNLYSERRGSFEDLDTLAALFTHQAGMAIGYARQVTQLKEAVATRQVIGQAVGITMERFGLDDARAFAFLNRLSQDSNTKLRDVAEQLVAESGERQGG</sequence>
<comment type="caution">
    <text evidence="6">The sequence shown here is derived from an EMBL/GenBank/DDBJ whole genome shotgun (WGS) entry which is preliminary data.</text>
</comment>
<dbReference type="InterPro" id="IPR036388">
    <property type="entry name" value="WH-like_DNA-bd_sf"/>
</dbReference>
<dbReference type="PROSITE" id="PS50921">
    <property type="entry name" value="ANTAR"/>
    <property type="match status" value="1"/>
</dbReference>
<dbReference type="Pfam" id="PF03861">
    <property type="entry name" value="ANTAR"/>
    <property type="match status" value="1"/>
</dbReference>
<reference evidence="6 7" key="1">
    <citation type="submission" date="2018-03" db="EMBL/GenBank/DDBJ databases">
        <authorList>
            <person name="Keele B.F."/>
        </authorList>
    </citation>
    <scope>NUCLEOTIDE SEQUENCE [LARGE SCALE GENOMIC DNA]</scope>
    <source>
        <strain evidence="6 7">IB-3</strain>
    </source>
</reference>
<dbReference type="InterPro" id="IPR011006">
    <property type="entry name" value="CheY-like_superfamily"/>
</dbReference>